<keyword evidence="2" id="KW-1185">Reference proteome</keyword>
<evidence type="ECO:0000313" key="1">
    <source>
        <dbReference type="EMBL" id="KAK6747646.1"/>
    </source>
</evidence>
<gene>
    <name evidence="1" type="primary">Necator_chrIV.g13982</name>
    <name evidence="1" type="ORF">RB195_000689</name>
</gene>
<proteinExistence type="predicted"/>
<dbReference type="EMBL" id="JAVFWL010000004">
    <property type="protein sequence ID" value="KAK6747646.1"/>
    <property type="molecule type" value="Genomic_DNA"/>
</dbReference>
<protein>
    <submittedName>
        <fullName evidence="1">Uncharacterized protein</fullName>
    </submittedName>
</protein>
<dbReference type="Proteomes" id="UP001303046">
    <property type="component" value="Unassembled WGS sequence"/>
</dbReference>
<accession>A0ABR1DC96</accession>
<organism evidence="1 2">
    <name type="scientific">Necator americanus</name>
    <name type="common">Human hookworm</name>
    <dbReference type="NCBI Taxonomy" id="51031"/>
    <lineage>
        <taxon>Eukaryota</taxon>
        <taxon>Metazoa</taxon>
        <taxon>Ecdysozoa</taxon>
        <taxon>Nematoda</taxon>
        <taxon>Chromadorea</taxon>
        <taxon>Rhabditida</taxon>
        <taxon>Rhabditina</taxon>
        <taxon>Rhabditomorpha</taxon>
        <taxon>Strongyloidea</taxon>
        <taxon>Ancylostomatidae</taxon>
        <taxon>Bunostominae</taxon>
        <taxon>Necator</taxon>
    </lineage>
</organism>
<name>A0ABR1DC96_NECAM</name>
<reference evidence="1 2" key="1">
    <citation type="submission" date="2023-08" db="EMBL/GenBank/DDBJ databases">
        <title>A Necator americanus chromosomal reference genome.</title>
        <authorList>
            <person name="Ilik V."/>
            <person name="Petrzelkova K.J."/>
            <person name="Pardy F."/>
            <person name="Fuh T."/>
            <person name="Niatou-Singa F.S."/>
            <person name="Gouil Q."/>
            <person name="Baker L."/>
            <person name="Ritchie M.E."/>
            <person name="Jex A.R."/>
            <person name="Gazzola D."/>
            <person name="Li H."/>
            <person name="Toshio Fujiwara R."/>
            <person name="Zhan B."/>
            <person name="Aroian R.V."/>
            <person name="Pafco B."/>
            <person name="Schwarz E.M."/>
        </authorList>
    </citation>
    <scope>NUCLEOTIDE SEQUENCE [LARGE SCALE GENOMIC DNA]</scope>
    <source>
        <strain evidence="1 2">Aroian</strain>
        <tissue evidence="1">Whole animal</tissue>
    </source>
</reference>
<evidence type="ECO:0000313" key="2">
    <source>
        <dbReference type="Proteomes" id="UP001303046"/>
    </source>
</evidence>
<sequence length="78" mass="8589">MLTLLIALDHSMDKREESLTNSGSILLDTVPTSKVEELLIDASSLHAKMLEFSNALNSVISERKEIDAECSRLAAFQP</sequence>
<comment type="caution">
    <text evidence="1">The sequence shown here is derived from an EMBL/GenBank/DDBJ whole genome shotgun (WGS) entry which is preliminary data.</text>
</comment>